<proteinExistence type="predicted"/>
<reference evidence="1" key="1">
    <citation type="submission" date="2021-01" db="EMBL/GenBank/DDBJ databases">
        <title>Adiantum capillus-veneris genome.</title>
        <authorList>
            <person name="Fang Y."/>
            <person name="Liao Q."/>
        </authorList>
    </citation>
    <scope>NUCLEOTIDE SEQUENCE</scope>
    <source>
        <strain evidence="1">H3</strain>
        <tissue evidence="1">Leaf</tissue>
    </source>
</reference>
<dbReference type="OrthoDB" id="10623786at2759"/>
<sequence>MTAGQDLDQWELQQGSIYYAQDKASSPAPKKPALRTFETVLDTNRDLARSTKIQDGTTKVLLSSNKELKSTDLIQSPPKDYTYLLVQNSLTEGGGSSIQDELLNQAARITTLEEELDKMKEKLNPIYGLHCLLTREIIPFTHHTEASG</sequence>
<comment type="caution">
    <text evidence="1">The sequence shown here is derived from an EMBL/GenBank/DDBJ whole genome shotgun (WGS) entry which is preliminary data.</text>
</comment>
<name>A0A9D4UWW6_ADICA</name>
<dbReference type="EMBL" id="JABFUD020000009">
    <property type="protein sequence ID" value="KAI5075496.1"/>
    <property type="molecule type" value="Genomic_DNA"/>
</dbReference>
<dbReference type="AlphaFoldDB" id="A0A9D4UWW6"/>
<dbReference type="Proteomes" id="UP000886520">
    <property type="component" value="Chromosome 9"/>
</dbReference>
<evidence type="ECO:0000313" key="1">
    <source>
        <dbReference type="EMBL" id="KAI5075496.1"/>
    </source>
</evidence>
<keyword evidence="2" id="KW-1185">Reference proteome</keyword>
<gene>
    <name evidence="1" type="ORF">GOP47_0009572</name>
</gene>
<accession>A0A9D4UWW6</accession>
<organism evidence="1 2">
    <name type="scientific">Adiantum capillus-veneris</name>
    <name type="common">Maidenhair fern</name>
    <dbReference type="NCBI Taxonomy" id="13818"/>
    <lineage>
        <taxon>Eukaryota</taxon>
        <taxon>Viridiplantae</taxon>
        <taxon>Streptophyta</taxon>
        <taxon>Embryophyta</taxon>
        <taxon>Tracheophyta</taxon>
        <taxon>Polypodiopsida</taxon>
        <taxon>Polypodiidae</taxon>
        <taxon>Polypodiales</taxon>
        <taxon>Pteridineae</taxon>
        <taxon>Pteridaceae</taxon>
        <taxon>Vittarioideae</taxon>
        <taxon>Adiantum</taxon>
    </lineage>
</organism>
<evidence type="ECO:0000313" key="2">
    <source>
        <dbReference type="Proteomes" id="UP000886520"/>
    </source>
</evidence>
<protein>
    <submittedName>
        <fullName evidence="1">Uncharacterized protein</fullName>
    </submittedName>
</protein>